<evidence type="ECO:0000256" key="8">
    <source>
        <dbReference type="ARBA" id="ARBA00022840"/>
    </source>
</evidence>
<proteinExistence type="inferred from homology"/>
<comment type="function">
    <text evidence="1">Polynucleotide 5'-kinase involved in rRNA processing.</text>
</comment>
<dbReference type="InterPro" id="IPR045116">
    <property type="entry name" value="Clp1/Grc3"/>
</dbReference>
<dbReference type="PANTHER" id="PTHR12755">
    <property type="entry name" value="CLEAVAGE/POLYADENYLATION FACTOR IA SUBUNIT CLP1P"/>
    <property type="match status" value="1"/>
</dbReference>
<keyword evidence="8" id="KW-0067">ATP-binding</keyword>
<evidence type="ECO:0000256" key="2">
    <source>
        <dbReference type="ARBA" id="ARBA00011003"/>
    </source>
</evidence>
<reference evidence="11" key="1">
    <citation type="journal article" date="2023" name="Mol. Phylogenet. Evol.">
        <title>Genome-scale phylogeny and comparative genomics of the fungal order Sordariales.</title>
        <authorList>
            <person name="Hensen N."/>
            <person name="Bonometti L."/>
            <person name="Westerberg I."/>
            <person name="Brannstrom I.O."/>
            <person name="Guillou S."/>
            <person name="Cros-Aarteil S."/>
            <person name="Calhoun S."/>
            <person name="Haridas S."/>
            <person name="Kuo A."/>
            <person name="Mondo S."/>
            <person name="Pangilinan J."/>
            <person name="Riley R."/>
            <person name="LaButti K."/>
            <person name="Andreopoulos B."/>
            <person name="Lipzen A."/>
            <person name="Chen C."/>
            <person name="Yan M."/>
            <person name="Daum C."/>
            <person name="Ng V."/>
            <person name="Clum A."/>
            <person name="Steindorff A."/>
            <person name="Ohm R.A."/>
            <person name="Martin F."/>
            <person name="Silar P."/>
            <person name="Natvig D.O."/>
            <person name="Lalanne C."/>
            <person name="Gautier V."/>
            <person name="Ament-Velasquez S.L."/>
            <person name="Kruys A."/>
            <person name="Hutchinson M.I."/>
            <person name="Powell A.J."/>
            <person name="Barry K."/>
            <person name="Miller A.N."/>
            <person name="Grigoriev I.V."/>
            <person name="Debuchy R."/>
            <person name="Gladieux P."/>
            <person name="Hiltunen Thoren M."/>
            <person name="Johannesson H."/>
        </authorList>
    </citation>
    <scope>NUCLEOTIDE SEQUENCE</scope>
    <source>
        <strain evidence="11">PSN324</strain>
    </source>
</reference>
<evidence type="ECO:0000256" key="1">
    <source>
        <dbReference type="ARBA" id="ARBA00003798"/>
    </source>
</evidence>
<evidence type="ECO:0000259" key="10">
    <source>
        <dbReference type="Pfam" id="PF16575"/>
    </source>
</evidence>
<feature type="compositionally biased region" description="Pro residues" evidence="9">
    <location>
        <begin position="104"/>
        <end position="114"/>
    </location>
</feature>
<evidence type="ECO:0000313" key="11">
    <source>
        <dbReference type="EMBL" id="KAK4458547.1"/>
    </source>
</evidence>
<feature type="compositionally biased region" description="Polar residues" evidence="9">
    <location>
        <begin position="49"/>
        <end position="69"/>
    </location>
</feature>
<keyword evidence="6" id="KW-0547">Nucleotide-binding</keyword>
<keyword evidence="12" id="KW-1185">Reference proteome</keyword>
<dbReference type="GO" id="GO:0005524">
    <property type="term" value="F:ATP binding"/>
    <property type="evidence" value="ECO:0007669"/>
    <property type="project" value="UniProtKB-KW"/>
</dbReference>
<evidence type="ECO:0000256" key="6">
    <source>
        <dbReference type="ARBA" id="ARBA00022741"/>
    </source>
</evidence>
<dbReference type="Proteomes" id="UP001321749">
    <property type="component" value="Unassembled WGS sequence"/>
</dbReference>
<dbReference type="GO" id="GO:0005634">
    <property type="term" value="C:nucleus"/>
    <property type="evidence" value="ECO:0007669"/>
    <property type="project" value="TreeGrafter"/>
</dbReference>
<dbReference type="EMBL" id="MU865065">
    <property type="protein sequence ID" value="KAK4458547.1"/>
    <property type="molecule type" value="Genomic_DNA"/>
</dbReference>
<dbReference type="GO" id="GO:0051731">
    <property type="term" value="F:polynucleotide 5'-hydroxyl-kinase activity"/>
    <property type="evidence" value="ECO:0007669"/>
    <property type="project" value="InterPro"/>
</dbReference>
<dbReference type="Pfam" id="PF16575">
    <property type="entry name" value="CLP1_P"/>
    <property type="match status" value="1"/>
</dbReference>
<dbReference type="AlphaFoldDB" id="A0AAV9HDB2"/>
<organism evidence="11 12">
    <name type="scientific">Cladorrhinum samala</name>
    <dbReference type="NCBI Taxonomy" id="585594"/>
    <lineage>
        <taxon>Eukaryota</taxon>
        <taxon>Fungi</taxon>
        <taxon>Dikarya</taxon>
        <taxon>Ascomycota</taxon>
        <taxon>Pezizomycotina</taxon>
        <taxon>Sordariomycetes</taxon>
        <taxon>Sordariomycetidae</taxon>
        <taxon>Sordariales</taxon>
        <taxon>Podosporaceae</taxon>
        <taxon>Cladorrhinum</taxon>
    </lineage>
</organism>
<evidence type="ECO:0000256" key="4">
    <source>
        <dbReference type="ARBA" id="ARBA00019824"/>
    </source>
</evidence>
<accession>A0AAV9HDB2</accession>
<sequence>MMATNKRRKLDGDNAPPSPAAPVMSAFQRLRALQSAQLASRDKAAKEMPSQSSTENIENENTPASSVPTHRTKRRPAAAQKQSPTVVEHEAILSAAAEREDSNPPTPVLSPLPGTPRLEPKGRQITQHSSFRPNKRNFQPKPDGVVQLTTSDGERLVILGSYGVKVQEGEATICGANLTPLDSIQWVHAPHCHALPVLRTSEGTVIELHPHAGAESLRQLAKLNPAFGKLWNESSTEGVQSTKHLPTFQIIFSSSDVPKKYTLQELVSPPEWNKKLASLVAAKRKSKSSPVPSIFLCGPKSSGKSTFGRLLANRLITDRAGSRSNPWSTIMLLDIDPGQPEFSPPGVISLVKLSRPNLSPSFCHSTLSFSVRSHAMAAVTPALDPSHYIECVLNLFSVYQEQFASYTLIINTPGWIQGTGLDILTQLIQNLSPTEVIYLSLEGPEDTVSTLQSTTKTKFSTIPSSPQSWESPARTALTLRTMSAMSYFHSQTPETWLSTPLSSIPPWRVSYLSQSRKGFAGILCYDNQPAPFLLAEAINGMLLGLVKVEDARAFRDLDLQKIVEAGESKIPLINNPAARTLDPKFSRLLGLVLIRGVDTERKELQMLGPAGLGDLVKDAKGEELVLVAGKFDTPTWAYSEELYRKAWNEGQDEDVDSDEEGRGENADEYPWVEMLYGSEKRGVGAKVWRVRRDLGRN</sequence>
<feature type="compositionally biased region" description="Basic and acidic residues" evidence="9">
    <location>
        <begin position="87"/>
        <end position="102"/>
    </location>
</feature>
<dbReference type="GO" id="GO:0000448">
    <property type="term" value="P:cleavage in ITS2 between 5.8S rRNA and LSU-rRNA of tricistronic rRNA transcript (SSU-rRNA, 5.8S rRNA, LSU-rRNA)"/>
    <property type="evidence" value="ECO:0007669"/>
    <property type="project" value="TreeGrafter"/>
</dbReference>
<comment type="caution">
    <text evidence="11">The sequence shown here is derived from an EMBL/GenBank/DDBJ whole genome shotgun (WGS) entry which is preliminary data.</text>
</comment>
<feature type="domain" description="Clp1 P-loop" evidence="10">
    <location>
        <begin position="298"/>
        <end position="490"/>
    </location>
</feature>
<evidence type="ECO:0000313" key="12">
    <source>
        <dbReference type="Proteomes" id="UP001321749"/>
    </source>
</evidence>
<gene>
    <name evidence="11" type="ORF">QBC42DRAFT_276495</name>
</gene>
<dbReference type="Gene3D" id="3.40.50.300">
    <property type="entry name" value="P-loop containing nucleotide triphosphate hydrolases"/>
    <property type="match status" value="1"/>
</dbReference>
<protein>
    <recommendedName>
        <fullName evidence="4">Polynucleotide 5'-hydroxyl-kinase GRC3</fullName>
    </recommendedName>
    <alternativeName>
        <fullName evidence="3">Polynucleotide 5'-hydroxyl-kinase grc3</fullName>
    </alternativeName>
</protein>
<evidence type="ECO:0000256" key="5">
    <source>
        <dbReference type="ARBA" id="ARBA00022679"/>
    </source>
</evidence>
<dbReference type="InterPro" id="IPR032319">
    <property type="entry name" value="CLP1_P"/>
</dbReference>
<evidence type="ECO:0000256" key="7">
    <source>
        <dbReference type="ARBA" id="ARBA00022777"/>
    </source>
</evidence>
<keyword evidence="7" id="KW-0418">Kinase</keyword>
<dbReference type="InterPro" id="IPR027417">
    <property type="entry name" value="P-loop_NTPase"/>
</dbReference>
<keyword evidence="5" id="KW-0808">Transferase</keyword>
<dbReference type="PANTHER" id="PTHR12755:SF3">
    <property type="entry name" value="POLYNUCLEOTIDE 5'-HYDROXYL-KINASE NOL9"/>
    <property type="match status" value="1"/>
</dbReference>
<feature type="region of interest" description="Disordered" evidence="9">
    <location>
        <begin position="1"/>
        <end position="143"/>
    </location>
</feature>
<name>A0AAV9HDB2_9PEZI</name>
<evidence type="ECO:0000256" key="9">
    <source>
        <dbReference type="SAM" id="MobiDB-lite"/>
    </source>
</evidence>
<evidence type="ECO:0000256" key="3">
    <source>
        <dbReference type="ARBA" id="ARBA00018706"/>
    </source>
</evidence>
<reference evidence="11" key="2">
    <citation type="submission" date="2023-06" db="EMBL/GenBank/DDBJ databases">
        <authorList>
            <consortium name="Lawrence Berkeley National Laboratory"/>
            <person name="Mondo S.J."/>
            <person name="Hensen N."/>
            <person name="Bonometti L."/>
            <person name="Westerberg I."/>
            <person name="Brannstrom I.O."/>
            <person name="Guillou S."/>
            <person name="Cros-Aarteil S."/>
            <person name="Calhoun S."/>
            <person name="Haridas S."/>
            <person name="Kuo A."/>
            <person name="Pangilinan J."/>
            <person name="Riley R."/>
            <person name="Labutti K."/>
            <person name="Andreopoulos B."/>
            <person name="Lipzen A."/>
            <person name="Chen C."/>
            <person name="Yanf M."/>
            <person name="Daum C."/>
            <person name="Ng V."/>
            <person name="Clum A."/>
            <person name="Steindorff A."/>
            <person name="Ohm R."/>
            <person name="Martin F."/>
            <person name="Silar P."/>
            <person name="Natvig D."/>
            <person name="Lalanne C."/>
            <person name="Gautier V."/>
            <person name="Ament-Velasquez S.L."/>
            <person name="Kruys A."/>
            <person name="Hutchinson M.I."/>
            <person name="Powell A.J."/>
            <person name="Barry K."/>
            <person name="Miller A.N."/>
            <person name="Grigoriev I.V."/>
            <person name="Debuchy R."/>
            <person name="Gladieux P."/>
            <person name="Thoren M.H."/>
            <person name="Johannesson H."/>
        </authorList>
    </citation>
    <scope>NUCLEOTIDE SEQUENCE</scope>
    <source>
        <strain evidence="11">PSN324</strain>
    </source>
</reference>
<comment type="similarity">
    <text evidence="2">Belongs to the Clp1 family. NOL9/GRC3 subfamily.</text>
</comment>